<evidence type="ECO:0000313" key="2">
    <source>
        <dbReference type="EMBL" id="PWD98680.1"/>
    </source>
</evidence>
<keyword evidence="1" id="KW-1133">Transmembrane helix</keyword>
<evidence type="ECO:0000313" key="3">
    <source>
        <dbReference type="Proteomes" id="UP000244956"/>
    </source>
</evidence>
<name>A0A2U2B6H4_9BACT</name>
<feature type="transmembrane region" description="Helical" evidence="1">
    <location>
        <begin position="137"/>
        <end position="157"/>
    </location>
</feature>
<proteinExistence type="predicted"/>
<reference evidence="2 3" key="1">
    <citation type="submission" date="2018-05" db="EMBL/GenBank/DDBJ databases">
        <title>Marinilabilia rubrum sp. nov., isolated from saltern sediment.</title>
        <authorList>
            <person name="Zhang R."/>
        </authorList>
    </citation>
    <scope>NUCLEOTIDE SEQUENCE [LARGE SCALE GENOMIC DNA]</scope>
    <source>
        <strain evidence="2 3">WTE16</strain>
    </source>
</reference>
<gene>
    <name evidence="2" type="ORF">DDZ16_14565</name>
</gene>
<dbReference type="PANTHER" id="PTHR40115">
    <property type="entry name" value="INNER MEMBRANE PROTEIN WITH PEPSY TM HELIX"/>
    <property type="match status" value="1"/>
</dbReference>
<evidence type="ECO:0000256" key="1">
    <source>
        <dbReference type="SAM" id="Phobius"/>
    </source>
</evidence>
<feature type="transmembrane region" description="Helical" evidence="1">
    <location>
        <begin position="169"/>
        <end position="186"/>
    </location>
</feature>
<dbReference type="RefSeq" id="WP_109265214.1">
    <property type="nucleotide sequence ID" value="NZ_QEWP01000012.1"/>
</dbReference>
<keyword evidence="1" id="KW-0472">Membrane</keyword>
<dbReference type="EMBL" id="QEWP01000012">
    <property type="protein sequence ID" value="PWD98680.1"/>
    <property type="molecule type" value="Genomic_DNA"/>
</dbReference>
<comment type="caution">
    <text evidence="2">The sequence shown here is derived from an EMBL/GenBank/DDBJ whole genome shotgun (WGS) entry which is preliminary data.</text>
</comment>
<dbReference type="InterPro" id="IPR032307">
    <property type="entry name" value="PepSY_TM-like_2"/>
</dbReference>
<dbReference type="PANTHER" id="PTHR40115:SF1">
    <property type="entry name" value="INNER MEMBRANE PROTEIN WITH PEPSY TM HELIX"/>
    <property type="match status" value="1"/>
</dbReference>
<feature type="transmembrane region" description="Helical" evidence="1">
    <location>
        <begin position="16"/>
        <end position="34"/>
    </location>
</feature>
<dbReference type="OrthoDB" id="9787788at2"/>
<organism evidence="2 3">
    <name type="scientific">Marinilabilia rubra</name>
    <dbReference type="NCBI Taxonomy" id="2162893"/>
    <lineage>
        <taxon>Bacteria</taxon>
        <taxon>Pseudomonadati</taxon>
        <taxon>Bacteroidota</taxon>
        <taxon>Bacteroidia</taxon>
        <taxon>Marinilabiliales</taxon>
        <taxon>Marinilabiliaceae</taxon>
        <taxon>Marinilabilia</taxon>
    </lineage>
</organism>
<protein>
    <recommendedName>
        <fullName evidence="4">Peptidase</fullName>
    </recommendedName>
</protein>
<dbReference type="AlphaFoldDB" id="A0A2U2B6H4"/>
<sequence length="187" mass="21398">MKIKWRKINRVLHRDLGYFFTGMIIVYALSGIALNHLEDWNPNYVVNLETKQLTISEDFNKADKKEIISLVNKIGVSAEYKNHYFPEEGKLKVFLQKGSSIVVDLQSGEATIETIRKRPVFYQVNFLHYNPGKAYKWFADIFAIALIILAVSGLFILKGKNGIKRRGTILAGFGIIITIVFLIIYLN</sequence>
<accession>A0A2U2B6H4</accession>
<evidence type="ECO:0008006" key="4">
    <source>
        <dbReference type="Google" id="ProtNLM"/>
    </source>
</evidence>
<dbReference type="Proteomes" id="UP000244956">
    <property type="component" value="Unassembled WGS sequence"/>
</dbReference>
<keyword evidence="1" id="KW-0812">Transmembrane</keyword>
<dbReference type="Pfam" id="PF16357">
    <property type="entry name" value="PepSY_TM_like_2"/>
    <property type="match status" value="1"/>
</dbReference>
<keyword evidence="3" id="KW-1185">Reference proteome</keyword>